<protein>
    <submittedName>
        <fullName evidence="2">Uncharacterized protein</fullName>
    </submittedName>
</protein>
<comment type="caution">
    <text evidence="2">The sequence shown here is derived from an EMBL/GenBank/DDBJ whole genome shotgun (WGS) entry which is preliminary data.</text>
</comment>
<evidence type="ECO:0000313" key="3">
    <source>
        <dbReference type="Proteomes" id="UP001430953"/>
    </source>
</evidence>
<evidence type="ECO:0000256" key="1">
    <source>
        <dbReference type="SAM" id="MobiDB-lite"/>
    </source>
</evidence>
<dbReference type="AlphaFoldDB" id="A0AAW2G5Q5"/>
<sequence>MQAKNPTKAIVSPIINANVSPKSKLEAIATSNMQKTTNKTKDHIILKENVENVKESNGISLRDQDLRAKSDSKIEKSVRYFFRRSSHSLSRRAYELHKEGFYWSVNEPGCACTRGTSNNDSDIEDENGEDDDWADIMQKPRMRDQRRD</sequence>
<dbReference type="EMBL" id="JADYXP020000006">
    <property type="protein sequence ID" value="KAL0122868.1"/>
    <property type="molecule type" value="Genomic_DNA"/>
</dbReference>
<reference evidence="2 3" key="1">
    <citation type="submission" date="2023-03" db="EMBL/GenBank/DDBJ databases">
        <title>High recombination rates correlate with genetic variation in Cardiocondyla obscurior ants.</title>
        <authorList>
            <person name="Errbii M."/>
        </authorList>
    </citation>
    <scope>NUCLEOTIDE SEQUENCE [LARGE SCALE GENOMIC DNA]</scope>
    <source>
        <strain evidence="2">Alpha-2009</strain>
        <tissue evidence="2">Whole body</tissue>
    </source>
</reference>
<proteinExistence type="predicted"/>
<accession>A0AAW2G5Q5</accession>
<name>A0AAW2G5Q5_9HYME</name>
<feature type="compositionally biased region" description="Acidic residues" evidence="1">
    <location>
        <begin position="121"/>
        <end position="134"/>
    </location>
</feature>
<gene>
    <name evidence="2" type="ORF">PUN28_007504</name>
</gene>
<keyword evidence="3" id="KW-1185">Reference proteome</keyword>
<evidence type="ECO:0000313" key="2">
    <source>
        <dbReference type="EMBL" id="KAL0122868.1"/>
    </source>
</evidence>
<dbReference type="Proteomes" id="UP001430953">
    <property type="component" value="Unassembled WGS sequence"/>
</dbReference>
<feature type="region of interest" description="Disordered" evidence="1">
    <location>
        <begin position="115"/>
        <end position="148"/>
    </location>
</feature>
<organism evidence="2 3">
    <name type="scientific">Cardiocondyla obscurior</name>
    <dbReference type="NCBI Taxonomy" id="286306"/>
    <lineage>
        <taxon>Eukaryota</taxon>
        <taxon>Metazoa</taxon>
        <taxon>Ecdysozoa</taxon>
        <taxon>Arthropoda</taxon>
        <taxon>Hexapoda</taxon>
        <taxon>Insecta</taxon>
        <taxon>Pterygota</taxon>
        <taxon>Neoptera</taxon>
        <taxon>Endopterygota</taxon>
        <taxon>Hymenoptera</taxon>
        <taxon>Apocrita</taxon>
        <taxon>Aculeata</taxon>
        <taxon>Formicoidea</taxon>
        <taxon>Formicidae</taxon>
        <taxon>Myrmicinae</taxon>
        <taxon>Cardiocondyla</taxon>
    </lineage>
</organism>